<dbReference type="InterPro" id="IPR002692">
    <property type="entry name" value="S45"/>
</dbReference>
<evidence type="ECO:0000256" key="1">
    <source>
        <dbReference type="ARBA" id="ARBA00006586"/>
    </source>
</evidence>
<evidence type="ECO:0000256" key="5">
    <source>
        <dbReference type="SAM" id="Phobius"/>
    </source>
</evidence>
<dbReference type="Gene3D" id="2.30.120.10">
    <property type="match status" value="1"/>
</dbReference>
<dbReference type="Gene3D" id="3.60.20.10">
    <property type="entry name" value="Glutamine Phosphoribosylpyrophosphate, subunit 1, domain 1"/>
    <property type="match status" value="1"/>
</dbReference>
<dbReference type="PANTHER" id="PTHR34218">
    <property type="entry name" value="PEPTIDASE S45 PENICILLIN AMIDASE"/>
    <property type="match status" value="1"/>
</dbReference>
<comment type="similarity">
    <text evidence="1">Belongs to the peptidase S45 family.</text>
</comment>
<proteinExistence type="inferred from homology"/>
<evidence type="ECO:0000256" key="3">
    <source>
        <dbReference type="ARBA" id="ARBA00023145"/>
    </source>
</evidence>
<organism evidence="6 7">
    <name type="scientific">Pseudoalteromonas holothuriae</name>
    <dbReference type="NCBI Taxonomy" id="2963714"/>
    <lineage>
        <taxon>Bacteria</taxon>
        <taxon>Pseudomonadati</taxon>
        <taxon>Pseudomonadota</taxon>
        <taxon>Gammaproteobacteria</taxon>
        <taxon>Alteromonadales</taxon>
        <taxon>Pseudoalteromonadaceae</taxon>
        <taxon>Pseudoalteromonas</taxon>
    </lineage>
</organism>
<comment type="caution">
    <text evidence="6">The sequence shown here is derived from an EMBL/GenBank/DDBJ whole genome shotgun (WGS) entry which is preliminary data.</text>
</comment>
<dbReference type="EMBL" id="CAMAPD010000024">
    <property type="protein sequence ID" value="CAH9067156.1"/>
    <property type="molecule type" value="Genomic_DNA"/>
</dbReference>
<keyword evidence="5" id="KW-1133">Transmembrane helix</keyword>
<evidence type="ECO:0000313" key="7">
    <source>
        <dbReference type="Proteomes" id="UP001152485"/>
    </source>
</evidence>
<dbReference type="PANTHER" id="PTHR34218:SF4">
    <property type="entry name" value="ACYL-HOMOSERINE LACTONE ACYLASE QUIP"/>
    <property type="match status" value="1"/>
</dbReference>
<dbReference type="Proteomes" id="UP001152485">
    <property type="component" value="Unassembled WGS sequence"/>
</dbReference>
<dbReference type="InterPro" id="IPR043147">
    <property type="entry name" value="Penicillin_amidase_A-knob"/>
</dbReference>
<evidence type="ECO:0000256" key="4">
    <source>
        <dbReference type="ARBA" id="ARBA00038735"/>
    </source>
</evidence>
<dbReference type="InterPro" id="IPR023343">
    <property type="entry name" value="Penicillin_amidase_dom1"/>
</dbReference>
<keyword evidence="3" id="KW-0865">Zymogen</keyword>
<comment type="subunit">
    <text evidence="4">Heterodimer of an alpha subunit and a beta subunit processed from the same precursor.</text>
</comment>
<evidence type="ECO:0000256" key="2">
    <source>
        <dbReference type="ARBA" id="ARBA00022801"/>
    </source>
</evidence>
<dbReference type="InterPro" id="IPR043146">
    <property type="entry name" value="Penicillin_amidase_N_B-knob"/>
</dbReference>
<accession>A0ABM9GMM4</accession>
<dbReference type="CDD" id="cd03747">
    <property type="entry name" value="Ntn_PGA_like"/>
    <property type="match status" value="1"/>
</dbReference>
<feature type="transmembrane region" description="Helical" evidence="5">
    <location>
        <begin position="7"/>
        <end position="27"/>
    </location>
</feature>
<protein>
    <submittedName>
        <fullName evidence="6">Acyl-homoserine lactone acylase QuiP</fullName>
        <ecNumber evidence="6">3.5.1.97</ecNumber>
    </submittedName>
</protein>
<name>A0ABM9GMM4_9GAMM</name>
<dbReference type="Pfam" id="PF01804">
    <property type="entry name" value="Penicil_amidase"/>
    <property type="match status" value="1"/>
</dbReference>
<keyword evidence="5" id="KW-0812">Transmembrane</keyword>
<dbReference type="Gene3D" id="1.10.439.10">
    <property type="entry name" value="Penicillin Amidohydrolase, domain 1"/>
    <property type="match status" value="1"/>
</dbReference>
<dbReference type="EC" id="3.5.1.97" evidence="6"/>
<gene>
    <name evidence="6" type="primary">quiP_2</name>
    <name evidence="6" type="ORF">PSECIP111951_03719</name>
</gene>
<keyword evidence="5" id="KW-0472">Membrane</keyword>
<keyword evidence="2 6" id="KW-0378">Hydrolase</keyword>
<dbReference type="InterPro" id="IPR029055">
    <property type="entry name" value="Ntn_hydrolases_N"/>
</dbReference>
<dbReference type="RefSeq" id="WP_261595047.1">
    <property type="nucleotide sequence ID" value="NZ_CAMAPD010000024.1"/>
</dbReference>
<dbReference type="InterPro" id="IPR014395">
    <property type="entry name" value="Pen/GL7ACA/AHL_acylase"/>
</dbReference>
<dbReference type="PIRSF" id="PIRSF001227">
    <property type="entry name" value="Pen_acylase"/>
    <property type="match status" value="1"/>
</dbReference>
<sequence length="762" mass="85053">MFKLLKWLITVVIIGFLVLTATLYGLLSLSLPKLDGKHASDAVAADVSIARDALGQVVIDAKTRADAAYALGFAHGQDRLFQMDLLRRSAAGELSELFGKAALNLDRRMRFHQFRARSESIVEQLPEHHKYALQAYSKGVNEARSQISFDSFEYQLTGAPIVPWQPADSILVIFAMYLDLQAGNFQRDQVLIQLDSLFGAPMRLFLTQPSQYQAALDGSKLPQIDMIPPNLEGMVKQVRAQAISSQPQYGSNNWAVTGELTHSNKAMLSDDMHLGLNVPAIWYRAQLNYQHNDQPYQVTGVSLPGAPAIVVGSNNQVAWGFTNGYLDTADWIELNEQTRTWQVTEHIALPDGQSEQYKLLMSDYGPVKSFNGMQYALSWVAHQPYAVNLNLLEFERASSVDDAMRLAPEVGIPVQNLMIVDALGHAGWQPIGAIPSRTTPSDIAVKEADYSPLWQKNELRRPRVANPEQHRLWTANARVVSTSEHSRFGDGGYALGARAQQIRDRLYAKQQFTEQDFNQLQQDNEARFLTPWHSHLTQLLSQAPQSQYSNELAFLESWQGCACPESVGYTLVKHFRAALIDEVFAPVEAMMLQHDTSLSHIKRYFEPALWQLLKHKPPSWLNGHESWQALQLHAFEQATLELTNKHGSDIAAWQWGKVNALKVRHPFSQQIPILSGFLDMPTIPAFGDTFMPAVQKPSFGASQRFVAQPGALENAIMTIAGGQSGHPLSSFYRTGFKAYAQGEATPLLPMTTIHKLVITAKK</sequence>
<dbReference type="SUPFAM" id="SSF56235">
    <property type="entry name" value="N-terminal nucleophile aminohydrolases (Ntn hydrolases)"/>
    <property type="match status" value="1"/>
</dbReference>
<evidence type="ECO:0000313" key="6">
    <source>
        <dbReference type="EMBL" id="CAH9067156.1"/>
    </source>
</evidence>
<dbReference type="Gene3D" id="1.10.1400.10">
    <property type="match status" value="1"/>
</dbReference>
<reference evidence="6 7" key="1">
    <citation type="submission" date="2022-07" db="EMBL/GenBank/DDBJ databases">
        <authorList>
            <person name="Criscuolo A."/>
        </authorList>
    </citation>
    <scope>NUCLEOTIDE SEQUENCE [LARGE SCALE GENOMIC DNA]</scope>
    <source>
        <strain evidence="7">CIP 111951</strain>
    </source>
</reference>
<dbReference type="GO" id="GO:0016787">
    <property type="term" value="F:hydrolase activity"/>
    <property type="evidence" value="ECO:0007669"/>
    <property type="project" value="UniProtKB-KW"/>
</dbReference>